<evidence type="ECO:0000313" key="2">
    <source>
        <dbReference type="Proteomes" id="UP000018144"/>
    </source>
</evidence>
<name>U4LP99_PYROM</name>
<gene>
    <name evidence="1" type="ORF">PCON_02244</name>
</gene>
<dbReference type="AlphaFoldDB" id="U4LP99"/>
<dbReference type="EMBL" id="HF936260">
    <property type="protein sequence ID" value="CCX33981.1"/>
    <property type="molecule type" value="Genomic_DNA"/>
</dbReference>
<accession>U4LP99</accession>
<dbReference type="Proteomes" id="UP000018144">
    <property type="component" value="Unassembled WGS sequence"/>
</dbReference>
<protein>
    <submittedName>
        <fullName evidence="1">Uncharacterized protein</fullName>
    </submittedName>
</protein>
<sequence>MSYQNLMMPPQESNDDYSTGISDQYPAAEAAASIYIPGLLTVSVVACPLFHLSQTPLLHISPRLTRFFETHGIPNSIFYDKTDIELSANFEYRIAFRRRTQSTKHLLPSYIRKHESYLRDWYVQS</sequence>
<evidence type="ECO:0000313" key="1">
    <source>
        <dbReference type="EMBL" id="CCX33981.1"/>
    </source>
</evidence>
<organism evidence="1 2">
    <name type="scientific">Pyronema omphalodes (strain CBS 100304)</name>
    <name type="common">Pyronema confluens</name>
    <dbReference type="NCBI Taxonomy" id="1076935"/>
    <lineage>
        <taxon>Eukaryota</taxon>
        <taxon>Fungi</taxon>
        <taxon>Dikarya</taxon>
        <taxon>Ascomycota</taxon>
        <taxon>Pezizomycotina</taxon>
        <taxon>Pezizomycetes</taxon>
        <taxon>Pezizales</taxon>
        <taxon>Pyronemataceae</taxon>
        <taxon>Pyronema</taxon>
    </lineage>
</organism>
<keyword evidence="2" id="KW-1185">Reference proteome</keyword>
<proteinExistence type="predicted"/>
<reference evidence="1 2" key="1">
    <citation type="journal article" date="2013" name="PLoS Genet.">
        <title>The genome and development-dependent transcriptomes of Pyronema confluens: a window into fungal evolution.</title>
        <authorList>
            <person name="Traeger S."/>
            <person name="Altegoer F."/>
            <person name="Freitag M."/>
            <person name="Gabaldon T."/>
            <person name="Kempken F."/>
            <person name="Kumar A."/>
            <person name="Marcet-Houben M."/>
            <person name="Poggeler S."/>
            <person name="Stajich J.E."/>
            <person name="Nowrousian M."/>
        </authorList>
    </citation>
    <scope>NUCLEOTIDE SEQUENCE [LARGE SCALE GENOMIC DNA]</scope>
    <source>
        <strain evidence="2">CBS 100304</strain>
        <tissue evidence="1">Vegetative mycelium</tissue>
    </source>
</reference>